<dbReference type="SUPFAM" id="SSF103473">
    <property type="entry name" value="MFS general substrate transporter"/>
    <property type="match status" value="1"/>
</dbReference>
<reference evidence="10" key="1">
    <citation type="journal article" date="2019" name="Int. J. Syst. Evol. Microbiol.">
        <title>The Global Catalogue of Microorganisms (GCM) 10K type strain sequencing project: providing services to taxonomists for standard genome sequencing and annotation.</title>
        <authorList>
            <consortium name="The Broad Institute Genomics Platform"/>
            <consortium name="The Broad Institute Genome Sequencing Center for Infectious Disease"/>
            <person name="Wu L."/>
            <person name="Ma J."/>
        </authorList>
    </citation>
    <scope>NUCLEOTIDE SEQUENCE [LARGE SCALE GENOMIC DNA]</scope>
    <source>
        <strain evidence="10">JCM 18302</strain>
    </source>
</reference>
<dbReference type="Gene3D" id="1.20.1250.20">
    <property type="entry name" value="MFS general substrate transporter like domains"/>
    <property type="match status" value="2"/>
</dbReference>
<dbReference type="PROSITE" id="PS00217">
    <property type="entry name" value="SUGAR_TRANSPORT_2"/>
    <property type="match status" value="1"/>
</dbReference>
<feature type="transmembrane region" description="Helical" evidence="7">
    <location>
        <begin position="92"/>
        <end position="112"/>
    </location>
</feature>
<evidence type="ECO:0000256" key="5">
    <source>
        <dbReference type="ARBA" id="ARBA00022989"/>
    </source>
</evidence>
<evidence type="ECO:0000256" key="1">
    <source>
        <dbReference type="ARBA" id="ARBA00004651"/>
    </source>
</evidence>
<feature type="transmembrane region" description="Helical" evidence="7">
    <location>
        <begin position="403"/>
        <end position="424"/>
    </location>
</feature>
<comment type="subcellular location">
    <subcellularLocation>
        <location evidence="1">Cell membrane</location>
        <topology evidence="1">Multi-pass membrane protein</topology>
    </subcellularLocation>
</comment>
<sequence>MTAEAAPPRPEDRRNAIKAVVAGTIGTTIEWYDFYIYGLVAGLVFNKLFFPEFDPLAGTLLAFSTFFVGFLARPLGAVIFGHLGDRIGRKASLVATLTLMAIGTVLVGVVPTYETGGIWGAVILVVLRVVQGIGVGGEWSGSVLLATEWATFSKRRGFTGSWAQWGSPAGLTLATAALSVVSSLGQDQIMTWGWRIPFLVSFVLFGVGMWIRLGILETPFFERMVATERRSSRPVAEAIRNNGREIVLTCLIRMGQHASFYLFTTFALSYGVANLGLPQQSFLTVILIAGIVSLVTTPLWGWLSDVIGRRRMYLIGVVTMLVFAIPYFAVLESGSFALIAVFVVLSLVVHDMQYGPQAALIAESFPAPVRYSGSALGYQLSSITSAGPAPIVATYLAAQFGSALPAGLYLVALCAIALVATVLLRPQGRMSEESPGAAAPSSAH</sequence>
<name>A0ABP9NGV3_9PSEU</name>
<dbReference type="EMBL" id="BAABJO010000004">
    <property type="protein sequence ID" value="GAA5115163.1"/>
    <property type="molecule type" value="Genomic_DNA"/>
</dbReference>
<evidence type="ECO:0000313" key="9">
    <source>
        <dbReference type="EMBL" id="GAA5115163.1"/>
    </source>
</evidence>
<dbReference type="Pfam" id="PF07690">
    <property type="entry name" value="MFS_1"/>
    <property type="match status" value="1"/>
</dbReference>
<feature type="domain" description="Major facilitator superfamily (MFS) profile" evidence="8">
    <location>
        <begin position="19"/>
        <end position="429"/>
    </location>
</feature>
<keyword evidence="5 7" id="KW-1133">Transmembrane helix</keyword>
<keyword evidence="2" id="KW-0813">Transport</keyword>
<feature type="transmembrane region" description="Helical" evidence="7">
    <location>
        <begin position="258"/>
        <end position="276"/>
    </location>
</feature>
<feature type="transmembrane region" description="Helical" evidence="7">
    <location>
        <begin position="118"/>
        <end position="141"/>
    </location>
</feature>
<dbReference type="InterPro" id="IPR005829">
    <property type="entry name" value="Sugar_transporter_CS"/>
</dbReference>
<evidence type="ECO:0000259" key="8">
    <source>
        <dbReference type="PROSITE" id="PS50850"/>
    </source>
</evidence>
<dbReference type="RefSeq" id="WP_345603924.1">
    <property type="nucleotide sequence ID" value="NZ_BAABJO010000004.1"/>
</dbReference>
<dbReference type="Proteomes" id="UP001500804">
    <property type="component" value="Unassembled WGS sequence"/>
</dbReference>
<evidence type="ECO:0000256" key="2">
    <source>
        <dbReference type="ARBA" id="ARBA00022448"/>
    </source>
</evidence>
<dbReference type="InterPro" id="IPR011701">
    <property type="entry name" value="MFS"/>
</dbReference>
<keyword evidence="4 7" id="KW-0812">Transmembrane</keyword>
<dbReference type="PANTHER" id="PTHR43045">
    <property type="entry name" value="SHIKIMATE TRANSPORTER"/>
    <property type="match status" value="1"/>
</dbReference>
<evidence type="ECO:0000256" key="3">
    <source>
        <dbReference type="ARBA" id="ARBA00022475"/>
    </source>
</evidence>
<feature type="transmembrane region" description="Helical" evidence="7">
    <location>
        <begin position="282"/>
        <end position="300"/>
    </location>
</feature>
<evidence type="ECO:0000256" key="7">
    <source>
        <dbReference type="SAM" id="Phobius"/>
    </source>
</evidence>
<dbReference type="InterPro" id="IPR020846">
    <property type="entry name" value="MFS_dom"/>
</dbReference>
<accession>A0ABP9NGV3</accession>
<proteinExistence type="predicted"/>
<comment type="caution">
    <text evidence="9">The sequence shown here is derived from an EMBL/GenBank/DDBJ whole genome shotgun (WGS) entry which is preliminary data.</text>
</comment>
<gene>
    <name evidence="9" type="ORF">GCM10023320_13500</name>
</gene>
<evidence type="ECO:0000256" key="6">
    <source>
        <dbReference type="ARBA" id="ARBA00023136"/>
    </source>
</evidence>
<dbReference type="CDD" id="cd17369">
    <property type="entry name" value="MFS_ShiA_like"/>
    <property type="match status" value="1"/>
</dbReference>
<dbReference type="PANTHER" id="PTHR43045:SF1">
    <property type="entry name" value="SHIKIMATE TRANSPORTER"/>
    <property type="match status" value="1"/>
</dbReference>
<evidence type="ECO:0000256" key="4">
    <source>
        <dbReference type="ARBA" id="ARBA00022692"/>
    </source>
</evidence>
<keyword evidence="3" id="KW-1003">Cell membrane</keyword>
<dbReference type="Pfam" id="PF00083">
    <property type="entry name" value="Sugar_tr"/>
    <property type="match status" value="1"/>
</dbReference>
<organism evidence="9 10">
    <name type="scientific">Pseudonocardia adelaidensis</name>
    <dbReference type="NCBI Taxonomy" id="648754"/>
    <lineage>
        <taxon>Bacteria</taxon>
        <taxon>Bacillati</taxon>
        <taxon>Actinomycetota</taxon>
        <taxon>Actinomycetes</taxon>
        <taxon>Pseudonocardiales</taxon>
        <taxon>Pseudonocardiaceae</taxon>
        <taxon>Pseudonocardia</taxon>
    </lineage>
</organism>
<dbReference type="InterPro" id="IPR005828">
    <property type="entry name" value="MFS_sugar_transport-like"/>
</dbReference>
<feature type="transmembrane region" description="Helical" evidence="7">
    <location>
        <begin position="162"/>
        <end position="184"/>
    </location>
</feature>
<keyword evidence="10" id="KW-1185">Reference proteome</keyword>
<evidence type="ECO:0000313" key="10">
    <source>
        <dbReference type="Proteomes" id="UP001500804"/>
    </source>
</evidence>
<keyword evidence="6 7" id="KW-0472">Membrane</keyword>
<feature type="transmembrane region" description="Helical" evidence="7">
    <location>
        <begin position="196"/>
        <end position="215"/>
    </location>
</feature>
<protein>
    <submittedName>
        <fullName evidence="9">MFS transporter</fullName>
    </submittedName>
</protein>
<feature type="transmembrane region" description="Helical" evidence="7">
    <location>
        <begin position="56"/>
        <end position="80"/>
    </location>
</feature>
<dbReference type="PROSITE" id="PS50850">
    <property type="entry name" value="MFS"/>
    <property type="match status" value="1"/>
</dbReference>
<dbReference type="InterPro" id="IPR036259">
    <property type="entry name" value="MFS_trans_sf"/>
</dbReference>